<dbReference type="InterPro" id="IPR004839">
    <property type="entry name" value="Aminotransferase_I/II_large"/>
</dbReference>
<dbReference type="Gene3D" id="3.90.1150.10">
    <property type="entry name" value="Aspartate Aminotransferase, domain 1"/>
    <property type="match status" value="1"/>
</dbReference>
<feature type="binding site" evidence="9">
    <location>
        <position position="218"/>
    </location>
    <ligand>
        <name>pyridoxal 5'-phosphate</name>
        <dbReference type="ChEBI" id="CHEBI:597326"/>
    </ligand>
</feature>
<proteinExistence type="inferred from homology"/>
<comment type="caution">
    <text evidence="11">The sequence shown here is derived from an EMBL/GenBank/DDBJ whole genome shotgun (WGS) entry which is preliminary data.</text>
</comment>
<evidence type="ECO:0000256" key="3">
    <source>
        <dbReference type="ARBA" id="ARBA00013138"/>
    </source>
</evidence>
<feature type="binding site" evidence="9">
    <location>
        <position position="132"/>
    </location>
    <ligand>
        <name>pyridoxal 5'-phosphate</name>
        <dbReference type="ChEBI" id="CHEBI:597326"/>
    </ligand>
</feature>
<feature type="binding site" evidence="9">
    <location>
        <position position="388"/>
    </location>
    <ligand>
        <name>substrate</name>
    </ligand>
</feature>
<dbReference type="GeneID" id="93425256"/>
<dbReference type="UniPathway" id="UPA00034">
    <property type="reaction ID" value="UER00466"/>
</dbReference>
<dbReference type="Proteomes" id="UP000244925">
    <property type="component" value="Unassembled WGS sequence"/>
</dbReference>
<dbReference type="InterPro" id="IPR015424">
    <property type="entry name" value="PyrdxlP-dep_Trfase"/>
</dbReference>
<feature type="binding site" evidence="9">
    <location>
        <position position="72"/>
    </location>
    <ligand>
        <name>pyridoxal 5'-phosphate</name>
        <dbReference type="ChEBI" id="CHEBI:597326"/>
    </ligand>
</feature>
<dbReference type="AlphaFoldDB" id="A0A2V1J0E7"/>
<keyword evidence="7 9" id="KW-0663">Pyridoxal phosphate</keyword>
<protein>
    <recommendedName>
        <fullName evidence="4 9">LL-diaminopimelate aminotransferase</fullName>
        <shortName evidence="9">DAP-AT</shortName>
        <shortName evidence="9">DAP-aminotransferase</shortName>
        <shortName evidence="9">LL-DAP-aminotransferase</shortName>
        <ecNumber evidence="3 9">2.6.1.83</ecNumber>
    </recommendedName>
</protein>
<feature type="binding site" evidence="9">
    <location>
        <begin position="108"/>
        <end position="109"/>
    </location>
    <ligand>
        <name>pyridoxal 5'-phosphate</name>
        <dbReference type="ChEBI" id="CHEBI:597326"/>
    </ligand>
</feature>
<accession>A0A2V1J0E7</accession>
<feature type="domain" description="Aminotransferase class I/classII large" evidence="10">
    <location>
        <begin position="35"/>
        <end position="405"/>
    </location>
</feature>
<feature type="binding site" evidence="9">
    <location>
        <position position="257"/>
    </location>
    <ligand>
        <name>pyridoxal 5'-phosphate</name>
        <dbReference type="ChEBI" id="CHEBI:597326"/>
    </ligand>
</feature>
<feature type="binding site" evidence="9">
    <location>
        <position position="15"/>
    </location>
    <ligand>
        <name>substrate</name>
    </ligand>
</feature>
<evidence type="ECO:0000256" key="6">
    <source>
        <dbReference type="ARBA" id="ARBA00022679"/>
    </source>
</evidence>
<name>A0A2V1J0E7_9BACT</name>
<dbReference type="CDD" id="cd00609">
    <property type="entry name" value="AAT_like"/>
    <property type="match status" value="1"/>
</dbReference>
<dbReference type="Pfam" id="PF00155">
    <property type="entry name" value="Aminotran_1_2"/>
    <property type="match status" value="1"/>
</dbReference>
<evidence type="ECO:0000313" key="11">
    <source>
        <dbReference type="EMBL" id="PWB09432.1"/>
    </source>
</evidence>
<feature type="binding site" evidence="9">
    <location>
        <position position="132"/>
    </location>
    <ligand>
        <name>substrate</name>
    </ligand>
</feature>
<dbReference type="EMBL" id="PUBV01000002">
    <property type="protein sequence ID" value="PWB09432.1"/>
    <property type="molecule type" value="Genomic_DNA"/>
</dbReference>
<evidence type="ECO:0000256" key="8">
    <source>
        <dbReference type="ARBA" id="ARBA00051934"/>
    </source>
</evidence>
<feature type="binding site" evidence="9">
    <location>
        <position position="42"/>
    </location>
    <ligand>
        <name>substrate</name>
    </ligand>
</feature>
<dbReference type="GO" id="GO:0033362">
    <property type="term" value="P:lysine biosynthetic process via diaminopimelate, diaminopimelate-aminotransferase pathway"/>
    <property type="evidence" value="ECO:0007669"/>
    <property type="project" value="UniProtKB-UniRule"/>
</dbReference>
<dbReference type="NCBIfam" id="TIGR03542">
    <property type="entry name" value="DAPAT_plant"/>
    <property type="match status" value="1"/>
</dbReference>
<evidence type="ECO:0000256" key="5">
    <source>
        <dbReference type="ARBA" id="ARBA00022576"/>
    </source>
</evidence>
<dbReference type="FunFam" id="3.40.640.10:FF:000099">
    <property type="entry name" value="LL-diaminopimelate aminotransferase, chloroplastic"/>
    <property type="match status" value="1"/>
</dbReference>
<comment type="cofactor">
    <cofactor evidence="1 9">
        <name>pyridoxal 5'-phosphate</name>
        <dbReference type="ChEBI" id="CHEBI:597326"/>
    </cofactor>
</comment>
<evidence type="ECO:0000259" key="10">
    <source>
        <dbReference type="Pfam" id="PF00155"/>
    </source>
</evidence>
<evidence type="ECO:0000256" key="4">
    <source>
        <dbReference type="ARBA" id="ARBA00018052"/>
    </source>
</evidence>
<feature type="binding site" evidence="9">
    <location>
        <position position="109"/>
    </location>
    <ligand>
        <name>substrate</name>
    </ligand>
</feature>
<comment type="catalytic activity">
    <reaction evidence="8 9">
        <text>(2S,6S)-2,6-diaminopimelate + 2-oxoglutarate = (S)-2,3,4,5-tetrahydrodipicolinate + L-glutamate + H2O + H(+)</text>
        <dbReference type="Rhea" id="RHEA:23988"/>
        <dbReference type="ChEBI" id="CHEBI:15377"/>
        <dbReference type="ChEBI" id="CHEBI:15378"/>
        <dbReference type="ChEBI" id="CHEBI:16810"/>
        <dbReference type="ChEBI" id="CHEBI:16845"/>
        <dbReference type="ChEBI" id="CHEBI:29985"/>
        <dbReference type="ChEBI" id="CHEBI:57609"/>
        <dbReference type="EC" id="2.6.1.83"/>
    </reaction>
</comment>
<dbReference type="RefSeq" id="WP_107035053.1">
    <property type="nucleotide sequence ID" value="NZ_CAOLHR010000012.1"/>
</dbReference>
<dbReference type="InterPro" id="IPR015421">
    <property type="entry name" value="PyrdxlP-dep_Trfase_major"/>
</dbReference>
<evidence type="ECO:0000256" key="2">
    <source>
        <dbReference type="ARBA" id="ARBA00004982"/>
    </source>
</evidence>
<feature type="modified residue" description="N6-(pyridoxal phosphate)lysine" evidence="9">
    <location>
        <position position="249"/>
    </location>
</feature>
<dbReference type="InterPro" id="IPR015422">
    <property type="entry name" value="PyrdxlP-dep_Trfase_small"/>
</dbReference>
<dbReference type="Gene3D" id="3.40.640.10">
    <property type="entry name" value="Type I PLP-dependent aspartate aminotransferase-like (Major domain)"/>
    <property type="match status" value="1"/>
</dbReference>
<evidence type="ECO:0000256" key="1">
    <source>
        <dbReference type="ARBA" id="ARBA00001933"/>
    </source>
</evidence>
<evidence type="ECO:0000256" key="7">
    <source>
        <dbReference type="ARBA" id="ARBA00022898"/>
    </source>
</evidence>
<feature type="binding site" evidence="9">
    <location>
        <position position="187"/>
    </location>
    <ligand>
        <name>pyridoxal 5'-phosphate</name>
        <dbReference type="ChEBI" id="CHEBI:597326"/>
    </ligand>
</feature>
<dbReference type="SUPFAM" id="SSF53383">
    <property type="entry name" value="PLP-dependent transferases"/>
    <property type="match status" value="1"/>
</dbReference>
<feature type="binding site" evidence="9">
    <location>
        <position position="292"/>
    </location>
    <ligand>
        <name>substrate</name>
    </ligand>
</feature>
<organism evidence="11 12">
    <name type="scientific">Paramuribaculum intestinale</name>
    <dbReference type="NCBI Taxonomy" id="2094151"/>
    <lineage>
        <taxon>Bacteria</taxon>
        <taxon>Pseudomonadati</taxon>
        <taxon>Bacteroidota</taxon>
        <taxon>Bacteroidia</taxon>
        <taxon>Bacteroidales</taxon>
        <taxon>Muribaculaceae</taxon>
        <taxon>Paramuribaculum</taxon>
    </lineage>
</organism>
<sequence>MVHINDNFTKLPSAYLFSDIARKVEAFAASHPGEKIIRMGIGDVTRPICPAASEALHRATADESEAATFRGYGPEQGYGFLREAIAEGDYRSRGIEVSADEIFVSDGAKSDTGNIGDILASDTRVAMTDPVYPVYIDTNVMAGRAGTLGSDGRWSRIIYLPVTAGNGFVPSLPSERPDVIYLCFPNNPTGTVLTRSQLKVWVDYALREGSLILFDAAYEAFVSSPEVPRSIYEIEGARRVAIEFRSFSKTAGFTGLRCGYTVIPRELCGLAADGSEVSLHRLWLRRQTTKFNGASYLTQRAAEAIYSEEGRRQVAETIAYYKHNASTLLTSLREAGLEAYGGTDSPYIWLRTPDGMTSWGFFDMLLERCRVVGTPGCGFGPSGEGYLRLTAFATHEATAEAASRIAALRL</sequence>
<feature type="binding site" evidence="9">
    <location>
        <position position="292"/>
    </location>
    <ligand>
        <name>pyridoxal 5'-phosphate</name>
        <dbReference type="ChEBI" id="CHEBI:597326"/>
    </ligand>
</feature>
<comment type="pathway">
    <text evidence="2 9">Amino-acid biosynthesis; L-lysine biosynthesis via DAP pathway; LL-2,6-diaminopimelate from (S)-tetrahydrodipicolinate (aminotransferase route): step 1/1.</text>
</comment>
<reference evidence="12" key="1">
    <citation type="submission" date="2018-02" db="EMBL/GenBank/DDBJ databases">
        <authorList>
            <person name="Clavel T."/>
            <person name="Strowig T."/>
        </authorList>
    </citation>
    <scope>NUCLEOTIDE SEQUENCE [LARGE SCALE GENOMIC DNA]</scope>
    <source>
        <strain evidence="12">DSM 100764</strain>
    </source>
</reference>
<evidence type="ECO:0000256" key="9">
    <source>
        <dbReference type="HAMAP-Rule" id="MF_01642"/>
    </source>
</evidence>
<dbReference type="GO" id="GO:0010285">
    <property type="term" value="F:L,L-diaminopimelate aminotransferase activity"/>
    <property type="evidence" value="ECO:0007669"/>
    <property type="project" value="UniProtKB-UniRule"/>
</dbReference>
<comment type="subunit">
    <text evidence="9">Homodimer.</text>
</comment>
<comment type="function">
    <text evidence="9">Involved in the synthesis of meso-diaminopimelate (m-DAP or DL-DAP), required for both lysine and peptidoglycan biosynthesis. Catalyzes the direct conversion of tetrahydrodipicolinate to LL-diaminopimelate.</text>
</comment>
<dbReference type="InterPro" id="IPR019942">
    <property type="entry name" value="DapL/ALD1"/>
</dbReference>
<dbReference type="PANTHER" id="PTHR43144">
    <property type="entry name" value="AMINOTRANSFERASE"/>
    <property type="match status" value="1"/>
</dbReference>
<evidence type="ECO:0000313" key="12">
    <source>
        <dbReference type="Proteomes" id="UP000244925"/>
    </source>
</evidence>
<dbReference type="HAMAP" id="MF_01642">
    <property type="entry name" value="DapL_aminotrans_1"/>
    <property type="match status" value="1"/>
</dbReference>
<feature type="binding site" evidence="9">
    <location>
        <position position="187"/>
    </location>
    <ligand>
        <name>substrate</name>
    </ligand>
</feature>
<keyword evidence="5 9" id="KW-0032">Aminotransferase</keyword>
<keyword evidence="6 9" id="KW-0808">Transferase</keyword>
<dbReference type="EC" id="2.6.1.83" evidence="3 9"/>
<comment type="similarity">
    <text evidence="9">Belongs to the class-I pyridoxal-phosphate-dependent aminotransferase family. LL-diaminopimelate aminotransferase subfamily.</text>
</comment>
<keyword evidence="12" id="KW-1185">Reference proteome</keyword>
<feature type="binding site" evidence="9">
    <location>
        <begin position="246"/>
        <end position="248"/>
    </location>
    <ligand>
        <name>pyridoxal 5'-phosphate</name>
        <dbReference type="ChEBI" id="CHEBI:597326"/>
    </ligand>
</feature>
<gene>
    <name evidence="9" type="primary">dapL</name>
    <name evidence="11" type="ORF">C5O25_02005</name>
</gene>
<dbReference type="GO" id="GO:0030170">
    <property type="term" value="F:pyridoxal phosphate binding"/>
    <property type="evidence" value="ECO:0007669"/>
    <property type="project" value="UniProtKB-UniRule"/>
</dbReference>